<dbReference type="SUPFAM" id="SSF52540">
    <property type="entry name" value="P-loop containing nucleoside triphosphate hydrolases"/>
    <property type="match status" value="1"/>
</dbReference>
<dbReference type="InterPro" id="IPR052754">
    <property type="entry name" value="NTPase_KAP_P-loop"/>
</dbReference>
<evidence type="ECO:0000259" key="1">
    <source>
        <dbReference type="Pfam" id="PF07693"/>
    </source>
</evidence>
<name>A0A512AXE0_9BACT</name>
<protein>
    <recommendedName>
        <fullName evidence="1">KAP NTPase domain-containing protein</fullName>
    </recommendedName>
</protein>
<dbReference type="PANTHER" id="PTHR22674:SF6">
    <property type="entry name" value="NTPASE KAP FAMILY P-LOOP DOMAIN-CONTAINING PROTEIN 1"/>
    <property type="match status" value="1"/>
</dbReference>
<evidence type="ECO:0000313" key="3">
    <source>
        <dbReference type="Proteomes" id="UP000321532"/>
    </source>
</evidence>
<dbReference type="InterPro" id="IPR011646">
    <property type="entry name" value="KAP_P-loop"/>
</dbReference>
<reference evidence="2 3" key="1">
    <citation type="submission" date="2019-07" db="EMBL/GenBank/DDBJ databases">
        <title>Whole genome shotgun sequence of Adhaeribacter aerolatus NBRC 106133.</title>
        <authorList>
            <person name="Hosoyama A."/>
            <person name="Uohara A."/>
            <person name="Ohji S."/>
            <person name="Ichikawa N."/>
        </authorList>
    </citation>
    <scope>NUCLEOTIDE SEQUENCE [LARGE SCALE GENOMIC DNA]</scope>
    <source>
        <strain evidence="2 3">NBRC 106133</strain>
    </source>
</reference>
<dbReference type="AlphaFoldDB" id="A0A512AXE0"/>
<dbReference type="InterPro" id="IPR027417">
    <property type="entry name" value="P-loop_NTPase"/>
</dbReference>
<organism evidence="2 3">
    <name type="scientific">Adhaeribacter aerolatus</name>
    <dbReference type="NCBI Taxonomy" id="670289"/>
    <lineage>
        <taxon>Bacteria</taxon>
        <taxon>Pseudomonadati</taxon>
        <taxon>Bacteroidota</taxon>
        <taxon>Cytophagia</taxon>
        <taxon>Cytophagales</taxon>
        <taxon>Hymenobacteraceae</taxon>
        <taxon>Adhaeribacter</taxon>
    </lineage>
</organism>
<keyword evidence="3" id="KW-1185">Reference proteome</keyword>
<sequence length="471" mass="55312">MALKHYELEVTPGNPFSNCKLDRQKYASVLTDLIDSYSQGFVLAINNKWGTGKTTFVRMWEQELKDNNYQTVYFNAWENDFENNPLTALMGELKALTNVSNEPEFKNTLKKAAILSKHLVPIIAQAIADRYINTEGIKDAFLGVTKGIADVFEHDVNEYAKKKRSISEFRDSLSKFIANTNEEKPLIFIVDELDRCRPDYAVSILEQIKHFFSVSNIIFILSIDKTQLGNAIRGVYGSDRIDADEYLRRFIDIEYSIPEPENDLFYTYLYEYFEFDEFFNSSERKKYPELKSDKESFLRICKLLFTNAFIPLRQQEKIFALARLALRTFNINNYVVPTVYLFLIYIKIIHNNFYENLKCKQLSISQLQEEFFKIIQPNISKEVEWELMDLEVHLLNFYNNYLYPRFNGKKFYDFDGKTGEDKLLINSIVNKDAGSNFLDILKDFNKGRSNIGNLELKYYFDKIDLSVRMKF</sequence>
<dbReference type="RefSeq" id="WP_146897658.1">
    <property type="nucleotide sequence ID" value="NZ_BJYS01000014.1"/>
</dbReference>
<gene>
    <name evidence="2" type="ORF">AAE02nite_20560</name>
</gene>
<dbReference type="OrthoDB" id="88903at2"/>
<evidence type="ECO:0000313" key="2">
    <source>
        <dbReference type="EMBL" id="GEO04392.1"/>
    </source>
</evidence>
<dbReference type="Proteomes" id="UP000321532">
    <property type="component" value="Unassembled WGS sequence"/>
</dbReference>
<dbReference type="Gene3D" id="3.40.50.300">
    <property type="entry name" value="P-loop containing nucleotide triphosphate hydrolases"/>
    <property type="match status" value="1"/>
</dbReference>
<accession>A0A512AXE0</accession>
<dbReference type="PANTHER" id="PTHR22674">
    <property type="entry name" value="NTPASE, KAP FAMILY P-LOOP DOMAIN-CONTAINING 1"/>
    <property type="match status" value="1"/>
</dbReference>
<dbReference type="Pfam" id="PF07693">
    <property type="entry name" value="KAP_NTPase"/>
    <property type="match status" value="1"/>
</dbReference>
<comment type="caution">
    <text evidence="2">The sequence shown here is derived from an EMBL/GenBank/DDBJ whole genome shotgun (WGS) entry which is preliminary data.</text>
</comment>
<feature type="domain" description="KAP NTPase" evidence="1">
    <location>
        <begin position="23"/>
        <end position="277"/>
    </location>
</feature>
<dbReference type="EMBL" id="BJYS01000014">
    <property type="protein sequence ID" value="GEO04392.1"/>
    <property type="molecule type" value="Genomic_DNA"/>
</dbReference>
<proteinExistence type="predicted"/>